<dbReference type="Gene3D" id="1.20.1250.20">
    <property type="entry name" value="MFS general substrate transporter like domains"/>
    <property type="match status" value="1"/>
</dbReference>
<comment type="subcellular location">
    <subcellularLocation>
        <location evidence="1">Membrane</location>
        <topology evidence="1">Multi-pass membrane protein</topology>
    </subcellularLocation>
</comment>
<evidence type="ECO:0000256" key="7">
    <source>
        <dbReference type="SAM" id="Phobius"/>
    </source>
</evidence>
<evidence type="ECO:0000313" key="10">
    <source>
        <dbReference type="Proteomes" id="UP000827133"/>
    </source>
</evidence>
<organism evidence="9 10">
    <name type="scientific">Fusarium musae</name>
    <dbReference type="NCBI Taxonomy" id="1042133"/>
    <lineage>
        <taxon>Eukaryota</taxon>
        <taxon>Fungi</taxon>
        <taxon>Dikarya</taxon>
        <taxon>Ascomycota</taxon>
        <taxon>Pezizomycotina</taxon>
        <taxon>Sordariomycetes</taxon>
        <taxon>Hypocreomycetidae</taxon>
        <taxon>Hypocreales</taxon>
        <taxon>Nectriaceae</taxon>
        <taxon>Fusarium</taxon>
    </lineage>
</organism>
<dbReference type="InterPro" id="IPR036259">
    <property type="entry name" value="MFS_trans_sf"/>
</dbReference>
<feature type="transmembrane region" description="Helical" evidence="7">
    <location>
        <begin position="163"/>
        <end position="184"/>
    </location>
</feature>
<dbReference type="EMBL" id="JAHBCI010000004">
    <property type="protein sequence ID" value="KAG9502148.1"/>
    <property type="molecule type" value="Genomic_DNA"/>
</dbReference>
<dbReference type="GO" id="GO:0022857">
    <property type="term" value="F:transmembrane transporter activity"/>
    <property type="evidence" value="ECO:0007669"/>
    <property type="project" value="InterPro"/>
</dbReference>
<proteinExistence type="predicted"/>
<accession>A0A9P8IR47</accession>
<keyword evidence="2" id="KW-0813">Transport</keyword>
<sequence>MTPPKEHPSQDHIERVSSTVTASNKVEKIDTVHQDEALKILLDYDGDSIWSPDEEAKLVKKIDRRLLVILILTFAIQFYDKFLFSHAAIFGMRTDLKLTVGNRFSMASSIFYLGYIAGAYPATFLAQRFPIHVVAFAMVCLWGACVLAGGWCNSFRELYVQRFFLGLLESGVSPVWMMVVGGWYTKVEQTFRMG</sequence>
<dbReference type="GO" id="GO:0016020">
    <property type="term" value="C:membrane"/>
    <property type="evidence" value="ECO:0007669"/>
    <property type="project" value="UniProtKB-SubCell"/>
</dbReference>
<evidence type="ECO:0000256" key="3">
    <source>
        <dbReference type="ARBA" id="ARBA00022692"/>
    </source>
</evidence>
<dbReference type="SUPFAM" id="SSF103473">
    <property type="entry name" value="MFS general substrate transporter"/>
    <property type="match status" value="1"/>
</dbReference>
<evidence type="ECO:0000256" key="2">
    <source>
        <dbReference type="ARBA" id="ARBA00022448"/>
    </source>
</evidence>
<keyword evidence="3 7" id="KW-0812">Transmembrane</keyword>
<keyword evidence="4 7" id="KW-1133">Transmembrane helix</keyword>
<protein>
    <recommendedName>
        <fullName evidence="8">Major facilitator superfamily (MFS) profile domain-containing protein</fullName>
    </recommendedName>
</protein>
<dbReference type="PANTHER" id="PTHR43791">
    <property type="entry name" value="PERMEASE-RELATED"/>
    <property type="match status" value="1"/>
</dbReference>
<evidence type="ECO:0000256" key="5">
    <source>
        <dbReference type="ARBA" id="ARBA00023136"/>
    </source>
</evidence>
<feature type="transmembrane region" description="Helical" evidence="7">
    <location>
        <begin position="133"/>
        <end position="151"/>
    </location>
</feature>
<dbReference type="InterPro" id="IPR020846">
    <property type="entry name" value="MFS_dom"/>
</dbReference>
<feature type="transmembrane region" description="Helical" evidence="7">
    <location>
        <begin position="104"/>
        <end position="126"/>
    </location>
</feature>
<evidence type="ECO:0000259" key="8">
    <source>
        <dbReference type="PROSITE" id="PS50850"/>
    </source>
</evidence>
<comment type="caution">
    <text evidence="9">The sequence shown here is derived from an EMBL/GenBank/DDBJ whole genome shotgun (WGS) entry which is preliminary data.</text>
</comment>
<dbReference type="PANTHER" id="PTHR43791:SF35">
    <property type="entry name" value="MAJOR FACILITATOR SUPERFAMILY (MFS) PROFILE DOMAIN-CONTAINING PROTEIN"/>
    <property type="match status" value="1"/>
</dbReference>
<reference evidence="9" key="1">
    <citation type="journal article" date="2021" name="Mol. Plant Microbe Interact.">
        <title>Telomere to telomere genome assembly of Fusarium musae F31, causal agent of crown rot disease of banana.</title>
        <authorList>
            <person name="Degradi L."/>
            <person name="Tava V."/>
            <person name="Kunova A."/>
            <person name="Cortesi P."/>
            <person name="Saracchi M."/>
            <person name="Pasquali M."/>
        </authorList>
    </citation>
    <scope>NUCLEOTIDE SEQUENCE</scope>
    <source>
        <strain evidence="9">F31</strain>
    </source>
</reference>
<evidence type="ECO:0000256" key="1">
    <source>
        <dbReference type="ARBA" id="ARBA00004141"/>
    </source>
</evidence>
<dbReference type="RefSeq" id="XP_044681148.1">
    <property type="nucleotide sequence ID" value="XM_044822657.1"/>
</dbReference>
<feature type="domain" description="Major facilitator superfamily (MFS) profile" evidence="8">
    <location>
        <begin position="66"/>
        <end position="194"/>
    </location>
</feature>
<keyword evidence="10" id="KW-1185">Reference proteome</keyword>
<dbReference type="AlphaFoldDB" id="A0A9P8IR47"/>
<name>A0A9P8IR47_9HYPO</name>
<dbReference type="GeneID" id="68312829"/>
<dbReference type="KEGG" id="fmu:J7337_004973"/>
<dbReference type="Proteomes" id="UP000827133">
    <property type="component" value="Unassembled WGS sequence"/>
</dbReference>
<evidence type="ECO:0000313" key="9">
    <source>
        <dbReference type="EMBL" id="KAG9502148.1"/>
    </source>
</evidence>
<dbReference type="Pfam" id="PF07690">
    <property type="entry name" value="MFS_1"/>
    <property type="match status" value="1"/>
</dbReference>
<keyword evidence="5 7" id="KW-0472">Membrane</keyword>
<feature type="transmembrane region" description="Helical" evidence="7">
    <location>
        <begin position="66"/>
        <end position="84"/>
    </location>
</feature>
<gene>
    <name evidence="9" type="ORF">J7337_004973</name>
</gene>
<evidence type="ECO:0000256" key="4">
    <source>
        <dbReference type="ARBA" id="ARBA00022989"/>
    </source>
</evidence>
<dbReference type="InterPro" id="IPR011701">
    <property type="entry name" value="MFS"/>
</dbReference>
<dbReference type="PROSITE" id="PS50850">
    <property type="entry name" value="MFS"/>
    <property type="match status" value="1"/>
</dbReference>
<keyword evidence="6" id="KW-0325">Glycoprotein</keyword>
<evidence type="ECO:0000256" key="6">
    <source>
        <dbReference type="ARBA" id="ARBA00023180"/>
    </source>
</evidence>